<dbReference type="SUPFAM" id="SSF54211">
    <property type="entry name" value="Ribosomal protein S5 domain 2-like"/>
    <property type="match status" value="1"/>
</dbReference>
<evidence type="ECO:0000256" key="12">
    <source>
        <dbReference type="NCBIfam" id="TIGR00416"/>
    </source>
</evidence>
<reference evidence="15" key="1">
    <citation type="submission" date="2020-10" db="EMBL/GenBank/DDBJ databases">
        <authorList>
            <person name="Gilroy R."/>
        </authorList>
    </citation>
    <scope>NUCLEOTIDE SEQUENCE</scope>
    <source>
        <strain evidence="15">D3-1215</strain>
    </source>
</reference>
<reference evidence="15" key="2">
    <citation type="journal article" date="2021" name="PeerJ">
        <title>Extensive microbial diversity within the chicken gut microbiome revealed by metagenomics and culture.</title>
        <authorList>
            <person name="Gilroy R."/>
            <person name="Ravi A."/>
            <person name="Getino M."/>
            <person name="Pursley I."/>
            <person name="Horton D.L."/>
            <person name="Alikhan N.F."/>
            <person name="Baker D."/>
            <person name="Gharbi K."/>
            <person name="Hall N."/>
            <person name="Watson M."/>
            <person name="Adriaenssens E.M."/>
            <person name="Foster-Nyarko E."/>
            <person name="Jarju S."/>
            <person name="Secka A."/>
            <person name="Antonio M."/>
            <person name="Oren A."/>
            <person name="Chaudhuri R.R."/>
            <person name="La Ragione R."/>
            <person name="Hildebrand F."/>
            <person name="Pallen M.J."/>
        </authorList>
    </citation>
    <scope>NUCLEOTIDE SEQUENCE</scope>
    <source>
        <strain evidence="15">D3-1215</strain>
    </source>
</reference>
<comment type="function">
    <text evidence="11">Plays a role in repairing double-strand DNA breaks, probably involving stabilizing or processing branched DNA or blocked replication forks.</text>
</comment>
<dbReference type="Pfam" id="PF13541">
    <property type="entry name" value="ChlI"/>
    <property type="match status" value="1"/>
</dbReference>
<comment type="function">
    <text evidence="13">DNA-dependent ATPase involved in processing of recombination intermediates, plays a role in repairing DNA breaks. Stimulates the branch migration of RecA-mediated strand transfer reactions, allowing the 3' invading strand to extend heteroduplex DNA faster. Binds ssDNA in the presence of ADP but not other nucleotides, has ATPase activity that is stimulated by ssDNA and various branched DNA structures, but inhibited by SSB. Does not have RecA's homology-searching function.</text>
</comment>
<dbReference type="GO" id="GO:0005829">
    <property type="term" value="C:cytosol"/>
    <property type="evidence" value="ECO:0007669"/>
    <property type="project" value="TreeGrafter"/>
</dbReference>
<evidence type="ECO:0000256" key="8">
    <source>
        <dbReference type="ARBA" id="ARBA00023016"/>
    </source>
</evidence>
<dbReference type="PANTHER" id="PTHR32472:SF10">
    <property type="entry name" value="DNA REPAIR PROTEIN RADA-LIKE PROTEIN"/>
    <property type="match status" value="1"/>
</dbReference>
<evidence type="ECO:0000256" key="9">
    <source>
        <dbReference type="ARBA" id="ARBA00023125"/>
    </source>
</evidence>
<evidence type="ECO:0000256" key="7">
    <source>
        <dbReference type="ARBA" id="ARBA00022840"/>
    </source>
</evidence>
<accession>A0A9D9EE08</accession>
<evidence type="ECO:0000256" key="6">
    <source>
        <dbReference type="ARBA" id="ARBA00022833"/>
    </source>
</evidence>
<evidence type="ECO:0000256" key="11">
    <source>
        <dbReference type="HAMAP-Rule" id="MF_01498"/>
    </source>
</evidence>
<dbReference type="HAMAP" id="MF_01498">
    <property type="entry name" value="RadA_bact"/>
    <property type="match status" value="1"/>
</dbReference>
<feature type="binding site" evidence="11">
    <location>
        <begin position="99"/>
        <end position="106"/>
    </location>
    <ligand>
        <name>ATP</name>
        <dbReference type="ChEBI" id="CHEBI:30616"/>
    </ligand>
</feature>
<feature type="domain" description="RecA family profile 1" evidence="14">
    <location>
        <begin position="70"/>
        <end position="217"/>
    </location>
</feature>
<dbReference type="GO" id="GO:0008270">
    <property type="term" value="F:zinc ion binding"/>
    <property type="evidence" value="ECO:0007669"/>
    <property type="project" value="UniProtKB-KW"/>
</dbReference>
<dbReference type="GO" id="GO:0000725">
    <property type="term" value="P:recombinational repair"/>
    <property type="evidence" value="ECO:0007669"/>
    <property type="project" value="UniProtKB-UniRule"/>
</dbReference>
<keyword evidence="6 13" id="KW-0862">Zinc</keyword>
<dbReference type="PRINTS" id="PR01874">
    <property type="entry name" value="DNAREPAIRADA"/>
</dbReference>
<dbReference type="SUPFAM" id="SSF52540">
    <property type="entry name" value="P-loop containing nucleoside triphosphate hydrolases"/>
    <property type="match status" value="1"/>
</dbReference>
<evidence type="ECO:0000256" key="5">
    <source>
        <dbReference type="ARBA" id="ARBA00022801"/>
    </source>
</evidence>
<dbReference type="NCBIfam" id="TIGR00416">
    <property type="entry name" value="sms"/>
    <property type="match status" value="1"/>
</dbReference>
<dbReference type="GO" id="GO:0003684">
    <property type="term" value="F:damaged DNA binding"/>
    <property type="evidence" value="ECO:0007669"/>
    <property type="project" value="InterPro"/>
</dbReference>
<dbReference type="SMART" id="SM00382">
    <property type="entry name" value="AAA"/>
    <property type="match status" value="1"/>
</dbReference>
<evidence type="ECO:0000313" key="16">
    <source>
        <dbReference type="Proteomes" id="UP000823637"/>
    </source>
</evidence>
<dbReference type="EMBL" id="JADIMR010000009">
    <property type="protein sequence ID" value="MBO8446247.1"/>
    <property type="molecule type" value="Genomic_DNA"/>
</dbReference>
<comment type="similarity">
    <text evidence="11 13">Belongs to the RecA family. RadA subfamily.</text>
</comment>
<dbReference type="PROSITE" id="PS50162">
    <property type="entry name" value="RECA_2"/>
    <property type="match status" value="1"/>
</dbReference>
<dbReference type="Pfam" id="PF13481">
    <property type="entry name" value="AAA_25"/>
    <property type="match status" value="1"/>
</dbReference>
<sequence length="457" mass="49660">MAQAKTIYVCSNCGASSPKWFGRCQSCGEWNTCVEELEVKKSKNPQPFTASQGRSCGSKPVAINEISTEDDERIDTCSSELNRVLGGGLVKGSLVLVGGDPGIGKSTLMLQTALKAQGKKVLYVSGEESIHQLKMRSMRISSTNPECYILSETCLENIFAHIKALSPDMVVIDSIQTIYSEQIDTSAGSIVQVRECTGMLLKTAKENRIPVFLVGHITKDGNIAGPKTLEHIVDTVLQFEGDRHYMYRILRATKNRFGNTNEIGIFEMDESGLREVDNPSELLLSQNTENLSGITIAAATEGIRSLLIEVQALTGTAAYGTPQRSATGFDIRRMNMLLAVLEKRAGFRLAQKDVFLNIAGGIKVNDPAIDLAVISSILSSNLDLPVSRDICLTGEVGLSGEIRPVNRVEQRISEAAKLGFKRILIPGSNAAKLKKNGAIEVCTANKVEEAFKILFSR</sequence>
<keyword evidence="7 11" id="KW-0067">ATP-binding</keyword>
<keyword evidence="2 11" id="KW-0547">Nucleotide-binding</keyword>
<comment type="domain">
    <text evidence="11">The middle region has homology to RecA with ATPase motifs including the RadA KNRFG motif, while the C-terminus is homologous to Lon protease.</text>
</comment>
<proteinExistence type="inferred from homology"/>
<dbReference type="InterPro" id="IPR014721">
    <property type="entry name" value="Ribsml_uS5_D2-typ_fold_subgr"/>
</dbReference>
<feature type="region of interest" description="Lon-protease-like" evidence="11">
    <location>
        <begin position="353"/>
        <end position="457"/>
    </location>
</feature>
<dbReference type="GO" id="GO:0005524">
    <property type="term" value="F:ATP binding"/>
    <property type="evidence" value="ECO:0007669"/>
    <property type="project" value="UniProtKB-UniRule"/>
</dbReference>
<dbReference type="InterPro" id="IPR020588">
    <property type="entry name" value="RecA_ATP-bd"/>
</dbReference>
<dbReference type="Gene3D" id="3.30.230.10">
    <property type="match status" value="1"/>
</dbReference>
<evidence type="ECO:0000256" key="4">
    <source>
        <dbReference type="ARBA" id="ARBA00022771"/>
    </source>
</evidence>
<dbReference type="Gene3D" id="3.40.50.300">
    <property type="entry name" value="P-loop containing nucleotide triphosphate hydrolases"/>
    <property type="match status" value="1"/>
</dbReference>
<comment type="caution">
    <text evidence="15">The sequence shown here is derived from an EMBL/GenBank/DDBJ whole genome shotgun (WGS) entry which is preliminary data.</text>
</comment>
<evidence type="ECO:0000259" key="14">
    <source>
        <dbReference type="PROSITE" id="PS50162"/>
    </source>
</evidence>
<dbReference type="InterPro" id="IPR041166">
    <property type="entry name" value="Rubredoxin_2"/>
</dbReference>
<dbReference type="Pfam" id="PF18073">
    <property type="entry name" value="Zn_ribbon_LapB"/>
    <property type="match status" value="1"/>
</dbReference>
<keyword evidence="10 11" id="KW-0234">DNA repair</keyword>
<keyword evidence="4 13" id="KW-0863">Zinc-finger</keyword>
<protein>
    <recommendedName>
        <fullName evidence="11 12">DNA repair protein RadA</fullName>
    </recommendedName>
</protein>
<gene>
    <name evidence="11 15" type="primary">radA</name>
    <name evidence="15" type="ORF">IAC32_00665</name>
</gene>
<keyword evidence="9 11" id="KW-0238">DNA-binding</keyword>
<dbReference type="InterPro" id="IPR020568">
    <property type="entry name" value="Ribosomal_Su5_D2-typ_SF"/>
</dbReference>
<evidence type="ECO:0000256" key="13">
    <source>
        <dbReference type="RuleBase" id="RU003555"/>
    </source>
</evidence>
<dbReference type="Proteomes" id="UP000823637">
    <property type="component" value="Unassembled WGS sequence"/>
</dbReference>
<keyword evidence="1 11" id="KW-0479">Metal-binding</keyword>
<dbReference type="PANTHER" id="PTHR32472">
    <property type="entry name" value="DNA REPAIR PROTEIN RADA"/>
    <property type="match status" value="1"/>
</dbReference>
<keyword evidence="3 11" id="KW-0227">DNA damage</keyword>
<keyword evidence="5" id="KW-0378">Hydrolase</keyword>
<dbReference type="GO" id="GO:0016787">
    <property type="term" value="F:hydrolase activity"/>
    <property type="evidence" value="ECO:0007669"/>
    <property type="project" value="UniProtKB-KW"/>
</dbReference>
<dbReference type="FunFam" id="3.40.50.300:FF:000050">
    <property type="entry name" value="DNA repair protein RadA"/>
    <property type="match status" value="1"/>
</dbReference>
<name>A0A9D9EE08_9BACT</name>
<organism evidence="15 16">
    <name type="scientific">Candidatus Enterocola intestinipullorum</name>
    <dbReference type="NCBI Taxonomy" id="2840783"/>
    <lineage>
        <taxon>Bacteria</taxon>
        <taxon>Pseudomonadati</taxon>
        <taxon>Bacteroidota</taxon>
        <taxon>Bacteroidia</taxon>
        <taxon>Bacteroidales</taxon>
        <taxon>Candidatus Enterocola</taxon>
    </lineage>
</organism>
<evidence type="ECO:0000256" key="3">
    <source>
        <dbReference type="ARBA" id="ARBA00022763"/>
    </source>
</evidence>
<keyword evidence="8 11" id="KW-0346">Stress response</keyword>
<dbReference type="InterPro" id="IPR004504">
    <property type="entry name" value="DNA_repair_RadA"/>
</dbReference>
<dbReference type="InterPro" id="IPR003593">
    <property type="entry name" value="AAA+_ATPase"/>
</dbReference>
<feature type="short sequence motif" description="RadA KNRFG motif" evidence="11">
    <location>
        <begin position="254"/>
        <end position="258"/>
    </location>
</feature>
<evidence type="ECO:0000256" key="2">
    <source>
        <dbReference type="ARBA" id="ARBA00022741"/>
    </source>
</evidence>
<dbReference type="CDD" id="cd01121">
    <property type="entry name" value="RadA_SMS_N"/>
    <property type="match status" value="1"/>
</dbReference>
<dbReference type="AlphaFoldDB" id="A0A9D9EE08"/>
<evidence type="ECO:0000256" key="10">
    <source>
        <dbReference type="ARBA" id="ARBA00023204"/>
    </source>
</evidence>
<dbReference type="GO" id="GO:0140664">
    <property type="term" value="F:ATP-dependent DNA damage sensor activity"/>
    <property type="evidence" value="ECO:0007669"/>
    <property type="project" value="InterPro"/>
</dbReference>
<evidence type="ECO:0000313" key="15">
    <source>
        <dbReference type="EMBL" id="MBO8446247.1"/>
    </source>
</evidence>
<dbReference type="InterPro" id="IPR027417">
    <property type="entry name" value="P-loop_NTPase"/>
</dbReference>
<evidence type="ECO:0000256" key="1">
    <source>
        <dbReference type="ARBA" id="ARBA00022723"/>
    </source>
</evidence>